<evidence type="ECO:0000313" key="6">
    <source>
        <dbReference type="Proteomes" id="UP001418222"/>
    </source>
</evidence>
<reference evidence="5 6" key="1">
    <citation type="journal article" date="2022" name="Nat. Plants">
        <title>Genomes of leafy and leafless Platanthera orchids illuminate the evolution of mycoheterotrophy.</title>
        <authorList>
            <person name="Li M.H."/>
            <person name="Liu K.W."/>
            <person name="Li Z."/>
            <person name="Lu H.C."/>
            <person name="Ye Q.L."/>
            <person name="Zhang D."/>
            <person name="Wang J.Y."/>
            <person name="Li Y.F."/>
            <person name="Zhong Z.M."/>
            <person name="Liu X."/>
            <person name="Yu X."/>
            <person name="Liu D.K."/>
            <person name="Tu X.D."/>
            <person name="Liu B."/>
            <person name="Hao Y."/>
            <person name="Liao X.Y."/>
            <person name="Jiang Y.T."/>
            <person name="Sun W.H."/>
            <person name="Chen J."/>
            <person name="Chen Y.Q."/>
            <person name="Ai Y."/>
            <person name="Zhai J.W."/>
            <person name="Wu S.S."/>
            <person name="Zhou Z."/>
            <person name="Hsiao Y.Y."/>
            <person name="Wu W.L."/>
            <person name="Chen Y.Y."/>
            <person name="Lin Y.F."/>
            <person name="Hsu J.L."/>
            <person name="Li C.Y."/>
            <person name="Wang Z.W."/>
            <person name="Zhao X."/>
            <person name="Zhong W.Y."/>
            <person name="Ma X.K."/>
            <person name="Ma L."/>
            <person name="Huang J."/>
            <person name="Chen G.Z."/>
            <person name="Huang M.Z."/>
            <person name="Huang L."/>
            <person name="Peng D.H."/>
            <person name="Luo Y.B."/>
            <person name="Zou S.Q."/>
            <person name="Chen S.P."/>
            <person name="Lan S."/>
            <person name="Tsai W.C."/>
            <person name="Van de Peer Y."/>
            <person name="Liu Z.J."/>
        </authorList>
    </citation>
    <scope>NUCLEOTIDE SEQUENCE [LARGE SCALE GENOMIC DNA]</scope>
    <source>
        <strain evidence="5">Lor287</strain>
    </source>
</reference>
<sequence length="181" mass="20050">MKKIRLVVKLPSPPAARPRRPPVVSSVSSSSSSPSPSPDSSSSSYVEDDSPWDNGGEEEETVRPPRKRRIDSCGDVAAPLFSRSGRHEVRKKTAVGRSSGDGCGTLPSSWSGTPMPERKELELLLHKLQKNDIYGAFAEPVDPEELPDYHDVIEHPMDFSTVRKKLARGAYRFFEQFEVSI</sequence>
<dbReference type="InterPro" id="IPR036427">
    <property type="entry name" value="Bromodomain-like_sf"/>
</dbReference>
<evidence type="ECO:0000313" key="5">
    <source>
        <dbReference type="EMBL" id="KAK8918506.1"/>
    </source>
</evidence>
<proteinExistence type="predicted"/>
<dbReference type="Proteomes" id="UP001418222">
    <property type="component" value="Unassembled WGS sequence"/>
</dbReference>
<evidence type="ECO:0000256" key="1">
    <source>
        <dbReference type="ARBA" id="ARBA00023117"/>
    </source>
</evidence>
<keyword evidence="6" id="KW-1185">Reference proteome</keyword>
<dbReference type="PANTHER" id="PTHR22881:SF42">
    <property type="entry name" value="DNA-BINDING BROMODOMAIN-CONTAINING PROTEIN"/>
    <property type="match status" value="1"/>
</dbReference>
<dbReference type="PANTHER" id="PTHR22881">
    <property type="entry name" value="BROMODOMAIN CONTAINING PROTEIN"/>
    <property type="match status" value="1"/>
</dbReference>
<protein>
    <submittedName>
        <fullName evidence="5">Transcription initiation factor TFIID subunit 1-A</fullName>
    </submittedName>
</protein>
<evidence type="ECO:0000256" key="3">
    <source>
        <dbReference type="SAM" id="MobiDB-lite"/>
    </source>
</evidence>
<keyword evidence="1 2" id="KW-0103">Bromodomain</keyword>
<feature type="compositionally biased region" description="Low complexity" evidence="3">
    <location>
        <begin position="22"/>
        <end position="44"/>
    </location>
</feature>
<dbReference type="PROSITE" id="PS50014">
    <property type="entry name" value="BROMODOMAIN_2"/>
    <property type="match status" value="1"/>
</dbReference>
<dbReference type="EMBL" id="JBBWWQ010000019">
    <property type="protein sequence ID" value="KAK8918506.1"/>
    <property type="molecule type" value="Genomic_DNA"/>
</dbReference>
<comment type="caution">
    <text evidence="5">The sequence shown here is derived from an EMBL/GenBank/DDBJ whole genome shotgun (WGS) entry which is preliminary data.</text>
</comment>
<feature type="compositionally biased region" description="Acidic residues" evidence="3">
    <location>
        <begin position="46"/>
        <end position="60"/>
    </location>
</feature>
<organism evidence="5 6">
    <name type="scientific">Platanthera zijinensis</name>
    <dbReference type="NCBI Taxonomy" id="2320716"/>
    <lineage>
        <taxon>Eukaryota</taxon>
        <taxon>Viridiplantae</taxon>
        <taxon>Streptophyta</taxon>
        <taxon>Embryophyta</taxon>
        <taxon>Tracheophyta</taxon>
        <taxon>Spermatophyta</taxon>
        <taxon>Magnoliopsida</taxon>
        <taxon>Liliopsida</taxon>
        <taxon>Asparagales</taxon>
        <taxon>Orchidaceae</taxon>
        <taxon>Orchidoideae</taxon>
        <taxon>Orchideae</taxon>
        <taxon>Orchidinae</taxon>
        <taxon>Platanthera</taxon>
    </lineage>
</organism>
<dbReference type="InterPro" id="IPR001487">
    <property type="entry name" value="Bromodomain"/>
</dbReference>
<dbReference type="AlphaFoldDB" id="A0AAP0AX63"/>
<dbReference type="Gene3D" id="1.20.920.10">
    <property type="entry name" value="Bromodomain-like"/>
    <property type="match status" value="1"/>
</dbReference>
<feature type="domain" description="Bromo" evidence="4">
    <location>
        <begin position="129"/>
        <end position="181"/>
    </location>
</feature>
<accession>A0AAP0AX63</accession>
<feature type="region of interest" description="Disordered" evidence="3">
    <location>
        <begin position="1"/>
        <end position="115"/>
    </location>
</feature>
<evidence type="ECO:0000256" key="2">
    <source>
        <dbReference type="PROSITE-ProRule" id="PRU00035"/>
    </source>
</evidence>
<gene>
    <name evidence="5" type="primary">HAF1</name>
    <name evidence="5" type="ORF">KSP39_PZI021465</name>
</gene>
<dbReference type="InterPro" id="IPR051831">
    <property type="entry name" value="Bromodomain_contain_prot"/>
</dbReference>
<evidence type="ECO:0000259" key="4">
    <source>
        <dbReference type="PROSITE" id="PS50014"/>
    </source>
</evidence>
<dbReference type="SUPFAM" id="SSF47370">
    <property type="entry name" value="Bromodomain"/>
    <property type="match status" value="1"/>
</dbReference>
<dbReference type="PRINTS" id="PR00503">
    <property type="entry name" value="BROMODOMAIN"/>
</dbReference>
<dbReference type="Pfam" id="PF00439">
    <property type="entry name" value="Bromodomain"/>
    <property type="match status" value="1"/>
</dbReference>
<dbReference type="CDD" id="cd04369">
    <property type="entry name" value="Bromodomain"/>
    <property type="match status" value="1"/>
</dbReference>
<name>A0AAP0AX63_9ASPA</name>